<keyword evidence="10" id="KW-0560">Oxidoreductase</keyword>
<organism evidence="14 15">
    <name type="scientific">Popillia japonica</name>
    <name type="common">Japanese beetle</name>
    <dbReference type="NCBI Taxonomy" id="7064"/>
    <lineage>
        <taxon>Eukaryota</taxon>
        <taxon>Metazoa</taxon>
        <taxon>Ecdysozoa</taxon>
        <taxon>Arthropoda</taxon>
        <taxon>Hexapoda</taxon>
        <taxon>Insecta</taxon>
        <taxon>Pterygota</taxon>
        <taxon>Neoptera</taxon>
        <taxon>Endopterygota</taxon>
        <taxon>Coleoptera</taxon>
        <taxon>Polyphaga</taxon>
        <taxon>Scarabaeiformia</taxon>
        <taxon>Scarabaeidae</taxon>
        <taxon>Rutelinae</taxon>
        <taxon>Popillia</taxon>
    </lineage>
</organism>
<dbReference type="InterPro" id="IPR011576">
    <property type="entry name" value="Pyridox_Oxase_N"/>
</dbReference>
<comment type="pathway">
    <text evidence="3">Cofactor metabolism; pyridoxal 5'-phosphate salvage; pyridoxal 5'-phosphate from pyridoxamine 5'-phosphate: step 1/1.</text>
</comment>
<dbReference type="InterPro" id="IPR019576">
    <property type="entry name" value="Pyridoxamine_oxidase_dimer_C"/>
</dbReference>
<comment type="subunit">
    <text evidence="6">Homodimer.</text>
</comment>
<evidence type="ECO:0000256" key="11">
    <source>
        <dbReference type="ARBA" id="ARBA00023096"/>
    </source>
</evidence>
<dbReference type="SUPFAM" id="SSF50475">
    <property type="entry name" value="FMN-binding split barrel"/>
    <property type="match status" value="1"/>
</dbReference>
<sequence>MEKSDFPSKLLSSKGSIAKDVSVQEIRISYNDRDNLLLEKNIAVKEPFNLFNKWYQDVRNNPSIKEPNAACLATATKDGIPSARYILCKGFDSDGFRFFTHYTSRKGQDIEQNPNVALTFFWQPFYRSVRIEGIAVKLPFSDADEYFRSRPYQSQIGALCSDQSKPIEGRHILWQREGELKKQYSEGNVPRPEQWGGYKVIPNAFEFWQGQTDRIHDRILFRRPKEGETVDNKYCFQGENNWVYERLSP</sequence>
<evidence type="ECO:0000256" key="7">
    <source>
        <dbReference type="ARBA" id="ARBA00012801"/>
    </source>
</evidence>
<dbReference type="NCBIfam" id="NF004231">
    <property type="entry name" value="PRK05679.1"/>
    <property type="match status" value="1"/>
</dbReference>
<evidence type="ECO:0000256" key="2">
    <source>
        <dbReference type="ARBA" id="ARBA00003691"/>
    </source>
</evidence>
<keyword evidence="15" id="KW-1185">Reference proteome</keyword>
<dbReference type="GO" id="GO:0004733">
    <property type="term" value="F:pyridoxamine phosphate oxidase activity"/>
    <property type="evidence" value="ECO:0007669"/>
    <property type="project" value="UniProtKB-EC"/>
</dbReference>
<dbReference type="FunFam" id="2.30.110.10:FF:000005">
    <property type="entry name" value="NAD(P)H-hydrate epimerase"/>
    <property type="match status" value="1"/>
</dbReference>
<comment type="caution">
    <text evidence="14">The sequence shown here is derived from an EMBL/GenBank/DDBJ whole genome shotgun (WGS) entry which is preliminary data.</text>
</comment>
<keyword evidence="9" id="KW-0288">FMN</keyword>
<gene>
    <name evidence="14" type="ORF">QE152_g7507</name>
</gene>
<dbReference type="PROSITE" id="PS01064">
    <property type="entry name" value="PYRIDOX_OXIDASE"/>
    <property type="match status" value="1"/>
</dbReference>
<evidence type="ECO:0000256" key="6">
    <source>
        <dbReference type="ARBA" id="ARBA00011738"/>
    </source>
</evidence>
<comment type="similarity">
    <text evidence="5">Belongs to the pyridoxamine 5'-phosphate oxidase family.</text>
</comment>
<dbReference type="Gene3D" id="2.30.110.10">
    <property type="entry name" value="Electron Transport, Fmn-binding Protein, Chain A"/>
    <property type="match status" value="1"/>
</dbReference>
<dbReference type="EMBL" id="JASPKY010000055">
    <property type="protein sequence ID" value="KAK9744791.1"/>
    <property type="molecule type" value="Genomic_DNA"/>
</dbReference>
<evidence type="ECO:0000313" key="15">
    <source>
        <dbReference type="Proteomes" id="UP001458880"/>
    </source>
</evidence>
<comment type="cofactor">
    <cofactor evidence="1">
        <name>FMN</name>
        <dbReference type="ChEBI" id="CHEBI:58210"/>
    </cofactor>
</comment>
<evidence type="ECO:0000256" key="8">
    <source>
        <dbReference type="ARBA" id="ARBA00022630"/>
    </source>
</evidence>
<evidence type="ECO:0000256" key="9">
    <source>
        <dbReference type="ARBA" id="ARBA00022643"/>
    </source>
</evidence>
<dbReference type="Pfam" id="PF10590">
    <property type="entry name" value="PNP_phzG_C"/>
    <property type="match status" value="1"/>
</dbReference>
<dbReference type="Proteomes" id="UP001458880">
    <property type="component" value="Unassembled WGS sequence"/>
</dbReference>
<protein>
    <recommendedName>
        <fullName evidence="7">pyridoxal 5'-phosphate synthase</fullName>
        <ecNumber evidence="7">1.4.3.5</ecNumber>
    </recommendedName>
</protein>
<dbReference type="AlphaFoldDB" id="A0AAW1MAV9"/>
<dbReference type="Pfam" id="PF01243">
    <property type="entry name" value="PNPOx_N"/>
    <property type="match status" value="1"/>
</dbReference>
<accession>A0AAW1MAV9</accession>
<proteinExistence type="inferred from homology"/>
<dbReference type="GO" id="GO:0010181">
    <property type="term" value="F:FMN binding"/>
    <property type="evidence" value="ECO:0007669"/>
    <property type="project" value="InterPro"/>
</dbReference>
<dbReference type="EC" id="1.4.3.5" evidence="7"/>
<evidence type="ECO:0000256" key="10">
    <source>
        <dbReference type="ARBA" id="ARBA00023002"/>
    </source>
</evidence>
<evidence type="ECO:0000259" key="12">
    <source>
        <dbReference type="Pfam" id="PF01243"/>
    </source>
</evidence>
<dbReference type="NCBIfam" id="TIGR00558">
    <property type="entry name" value="pdxH"/>
    <property type="match status" value="1"/>
</dbReference>
<reference evidence="14 15" key="1">
    <citation type="journal article" date="2024" name="BMC Genomics">
        <title>De novo assembly and annotation of Popillia japonica's genome with initial clues to its potential as an invasive pest.</title>
        <authorList>
            <person name="Cucini C."/>
            <person name="Boschi S."/>
            <person name="Funari R."/>
            <person name="Cardaioli E."/>
            <person name="Iannotti N."/>
            <person name="Marturano G."/>
            <person name="Paoli F."/>
            <person name="Bruttini M."/>
            <person name="Carapelli A."/>
            <person name="Frati F."/>
            <person name="Nardi F."/>
        </authorList>
    </citation>
    <scope>NUCLEOTIDE SEQUENCE [LARGE SCALE GENOMIC DNA]</scope>
    <source>
        <strain evidence="14">DMR45628</strain>
    </source>
</reference>
<dbReference type="PANTHER" id="PTHR10851">
    <property type="entry name" value="PYRIDOXINE-5-PHOSPHATE OXIDASE"/>
    <property type="match status" value="1"/>
</dbReference>
<dbReference type="PIRSF" id="PIRSF000190">
    <property type="entry name" value="Pyd_amn-ph_oxd"/>
    <property type="match status" value="1"/>
</dbReference>
<evidence type="ECO:0000256" key="4">
    <source>
        <dbReference type="ARBA" id="ARBA00005037"/>
    </source>
</evidence>
<dbReference type="InterPro" id="IPR019740">
    <property type="entry name" value="Pyridox_Oxase_CS"/>
</dbReference>
<feature type="domain" description="Pyridoxamine 5'-phosphate oxidase N-terminal" evidence="12">
    <location>
        <begin position="64"/>
        <end position="175"/>
    </location>
</feature>
<dbReference type="InterPro" id="IPR000659">
    <property type="entry name" value="Pyridox_Oxase"/>
</dbReference>
<evidence type="ECO:0000259" key="13">
    <source>
        <dbReference type="Pfam" id="PF10590"/>
    </source>
</evidence>
<keyword evidence="8" id="KW-0285">Flavoprotein</keyword>
<comment type="function">
    <text evidence="2">Catalyzes the oxidation of either pyridoxine 5'-phosphate (PNP) or pyridoxamine 5'-phosphate (PMP) into pyridoxal 5'-phosphate (PLP).</text>
</comment>
<keyword evidence="11" id="KW-0664">Pyridoxine biosynthesis</keyword>
<evidence type="ECO:0000313" key="14">
    <source>
        <dbReference type="EMBL" id="KAK9744791.1"/>
    </source>
</evidence>
<evidence type="ECO:0000256" key="3">
    <source>
        <dbReference type="ARBA" id="ARBA00004738"/>
    </source>
</evidence>
<dbReference type="GO" id="GO:0008615">
    <property type="term" value="P:pyridoxine biosynthetic process"/>
    <property type="evidence" value="ECO:0007669"/>
    <property type="project" value="UniProtKB-KW"/>
</dbReference>
<dbReference type="HAMAP" id="MF_01629">
    <property type="entry name" value="PdxH"/>
    <property type="match status" value="1"/>
</dbReference>
<name>A0AAW1MAV9_POPJA</name>
<evidence type="ECO:0000256" key="5">
    <source>
        <dbReference type="ARBA" id="ARBA00007301"/>
    </source>
</evidence>
<evidence type="ECO:0000256" key="1">
    <source>
        <dbReference type="ARBA" id="ARBA00001917"/>
    </source>
</evidence>
<feature type="domain" description="Pyridoxine 5'-phosphate oxidase dimerisation C-terminal" evidence="13">
    <location>
        <begin position="195"/>
        <end position="249"/>
    </location>
</feature>
<dbReference type="PANTHER" id="PTHR10851:SF0">
    <property type="entry name" value="PYRIDOXINE-5'-PHOSPHATE OXIDASE"/>
    <property type="match status" value="1"/>
</dbReference>
<comment type="pathway">
    <text evidence="4">Cofactor metabolism; pyridoxal 5'-phosphate salvage; pyridoxal 5'-phosphate from pyridoxine 5'-phosphate: step 1/1.</text>
</comment>
<dbReference type="InterPro" id="IPR012349">
    <property type="entry name" value="Split_barrel_FMN-bd"/>
</dbReference>